<evidence type="ECO:0000256" key="12">
    <source>
        <dbReference type="ARBA" id="ARBA00022989"/>
    </source>
</evidence>
<comment type="subcellular location">
    <subcellularLocation>
        <location evidence="2">Cell inner membrane</location>
        <topology evidence="2">Single-pass membrane protein</topology>
    </subcellularLocation>
</comment>
<evidence type="ECO:0000256" key="5">
    <source>
        <dbReference type="ARBA" id="ARBA00011437"/>
    </source>
</evidence>
<keyword evidence="12 15" id="KW-1133">Transmembrane helix</keyword>
<keyword evidence="9 15" id="KW-0973">c-di-GMP</keyword>
<dbReference type="EMBL" id="MSCP01000002">
    <property type="protein sequence ID" value="PQJ87036.1"/>
    <property type="molecule type" value="Genomic_DNA"/>
</dbReference>
<reference evidence="17 18" key="2">
    <citation type="submission" date="2016-12" db="EMBL/GenBank/DDBJ databases">
        <title>Diversity of luminous bacteria.</title>
        <authorList>
            <person name="Yoshizawa S."/>
            <person name="Kogure K."/>
        </authorList>
    </citation>
    <scope>NUCLEOTIDE SEQUENCE [LARGE SCALE GENOMIC DNA]</scope>
    <source>
        <strain evidence="17 18">NBRC 105001</strain>
    </source>
</reference>
<protein>
    <recommendedName>
        <fullName evidence="6 15">Cyclic di-GMP-binding protein</fullName>
    </recommendedName>
    <alternativeName>
        <fullName evidence="14 15">Cellulose synthase regulatory subunit</fullName>
    </alternativeName>
</protein>
<dbReference type="AlphaFoldDB" id="A0A2S7X7C2"/>
<evidence type="ECO:0000256" key="6">
    <source>
        <dbReference type="ARBA" id="ARBA00021844"/>
    </source>
</evidence>
<dbReference type="GO" id="GO:0006011">
    <property type="term" value="P:UDP-alpha-D-glucose metabolic process"/>
    <property type="evidence" value="ECO:0007669"/>
    <property type="project" value="InterPro"/>
</dbReference>
<dbReference type="NCBIfam" id="NF008325">
    <property type="entry name" value="PRK11114.1-3"/>
    <property type="match status" value="1"/>
</dbReference>
<dbReference type="UniPathway" id="UPA00694"/>
<feature type="chain" id="PRO_5015371381" description="Cyclic di-GMP-binding protein" evidence="15">
    <location>
        <begin position="24"/>
        <end position="768"/>
    </location>
</feature>
<keyword evidence="19" id="KW-1185">Reference proteome</keyword>
<dbReference type="GO" id="GO:0030244">
    <property type="term" value="P:cellulose biosynthetic process"/>
    <property type="evidence" value="ECO:0007669"/>
    <property type="project" value="UniProtKB-KW"/>
</dbReference>
<comment type="subunit">
    <text evidence="5 15">Tightly associated with the cellulose synthase catalytic subunit.</text>
</comment>
<comment type="pathway">
    <text evidence="3 15">Glycan metabolism; bacterial cellulose biosynthesis.</text>
</comment>
<sequence>MWIKTKINAIAVAIGLVSFAASAVTPLMANESNSSTQVISGEMVTSRISPVVTKKTFSFSDLGYGHSIQLQGSESTAYVGFGSRLDEVVSQASLHFELIPSPALLSLVSHIKVYFNNELAGVVAINNGMQGKSSSVDLNLDPRLFTDYNQLKFELVGNASMSCSNPNDSSIWAEISSKSSITLSTQKTKINNDLSLLPAPFFDSRDMSDLTLPMVFSDDLDINEIKAAGIASSYFGSLSEWRGSNFPMIDNALPTRDAIVFVTNDSKPDFLRNFPDVDGPRIQMISHPTDPYIKLLLVIGRDTKDLVTAVKGLALGQNLFTGPSAKINKAEQLVPRKPYDAPNWIDTDRAVALSDLLTEGASLQVEGQTPPPISVNFRLPPDLFTWQSRGIPFDLNYRYTPPLLDNSGSRMSLSVNNQFVKAFNLNTTGESNSNTRLRLPLLDDDLLGGGDVVRIPAFQVGSKNEVKFEFGFASSVGGKDQCQTMQPSKNYAVIGEDSTIDFSGFSHYIEMPNMRAFANSGYPFTRMADLSDTVVVVPQNPSNEEIQTFVNMMGVFGSNSGYPVLNVTVTDKWNKEVLENKDILTIGVMPELASVDKKDIKNIQLMASERVLNLPSKNESQRGKNWVDPASDNQQVSDSISINTTGNFAAITSVESPYTSQRTMVSLLAQTPESFALINEALNDSGKISSMFGSVITLRDDEVASFNVGEHYYVGELPISQLIWYHFSKYPLLIAFLATLLVVMVTIILYRVLRHIAQRRLNTEEDDL</sequence>
<dbReference type="PANTHER" id="PTHR39083:SF1">
    <property type="entry name" value="CYCLIC DI-GMP-BINDING PROTEIN"/>
    <property type="match status" value="1"/>
</dbReference>
<gene>
    <name evidence="16" type="primary">bcsB</name>
    <name evidence="17" type="ORF">BTO23_12965</name>
    <name evidence="16" type="ORF">GCM10007855_07060</name>
</gene>
<evidence type="ECO:0000313" key="19">
    <source>
        <dbReference type="Proteomes" id="UP001156660"/>
    </source>
</evidence>
<dbReference type="Proteomes" id="UP000239273">
    <property type="component" value="Unassembled WGS sequence"/>
</dbReference>
<dbReference type="PANTHER" id="PTHR39083">
    <property type="entry name" value="CYCLIC DI-GMP-BINDING PROTEIN"/>
    <property type="match status" value="1"/>
</dbReference>
<evidence type="ECO:0000256" key="9">
    <source>
        <dbReference type="ARBA" id="ARBA00022636"/>
    </source>
</evidence>
<accession>A0A2S7X7C2</accession>
<dbReference type="InterPro" id="IPR003920">
    <property type="entry name" value="Cell_synth_B"/>
</dbReference>
<organism evidence="17 18">
    <name type="scientific">Aliivibrio sifiae</name>
    <dbReference type="NCBI Taxonomy" id="566293"/>
    <lineage>
        <taxon>Bacteria</taxon>
        <taxon>Pseudomonadati</taxon>
        <taxon>Pseudomonadota</taxon>
        <taxon>Gammaproteobacteria</taxon>
        <taxon>Vibrionales</taxon>
        <taxon>Vibrionaceae</taxon>
        <taxon>Aliivibrio</taxon>
    </lineage>
</organism>
<evidence type="ECO:0000256" key="4">
    <source>
        <dbReference type="ARBA" id="ARBA00010714"/>
    </source>
</evidence>
<proteinExistence type="inferred from homology"/>
<keyword evidence="13 15" id="KW-0472">Membrane</keyword>
<evidence type="ECO:0000256" key="1">
    <source>
        <dbReference type="ARBA" id="ARBA00002057"/>
    </source>
</evidence>
<keyword evidence="11 15" id="KW-0135">Cellulose biosynthesis</keyword>
<evidence type="ECO:0000313" key="18">
    <source>
        <dbReference type="Proteomes" id="UP000239273"/>
    </source>
</evidence>
<dbReference type="Pfam" id="PF03170">
    <property type="entry name" value="BcsB"/>
    <property type="match status" value="1"/>
</dbReference>
<evidence type="ECO:0000256" key="11">
    <source>
        <dbReference type="ARBA" id="ARBA00022916"/>
    </source>
</evidence>
<evidence type="ECO:0000256" key="8">
    <source>
        <dbReference type="ARBA" id="ARBA00022519"/>
    </source>
</evidence>
<dbReference type="PRINTS" id="PR01440">
    <property type="entry name" value="CELLSNTHASEB"/>
</dbReference>
<dbReference type="Proteomes" id="UP001156660">
    <property type="component" value="Unassembled WGS sequence"/>
</dbReference>
<dbReference type="EMBL" id="BSOU01000002">
    <property type="protein sequence ID" value="GLR73832.1"/>
    <property type="molecule type" value="Genomic_DNA"/>
</dbReference>
<comment type="similarity">
    <text evidence="4 15">Belongs to the AcsB/BcsB family.</text>
</comment>
<dbReference type="OrthoDB" id="9806702at2"/>
<dbReference type="Gene3D" id="2.60.120.260">
    <property type="entry name" value="Galactose-binding domain-like"/>
    <property type="match status" value="2"/>
</dbReference>
<reference evidence="16" key="1">
    <citation type="journal article" date="2014" name="Int. J. Syst. Evol. Microbiol.">
        <title>Complete genome of a new Firmicutes species belonging to the dominant human colonic microbiota ('Ruminococcus bicirculans') reveals two chromosomes and a selective capacity to utilize plant glucans.</title>
        <authorList>
            <consortium name="NISC Comparative Sequencing Program"/>
            <person name="Wegmann U."/>
            <person name="Louis P."/>
            <person name="Goesmann A."/>
            <person name="Henrissat B."/>
            <person name="Duncan S.H."/>
            <person name="Flint H.J."/>
        </authorList>
    </citation>
    <scope>NUCLEOTIDE SEQUENCE</scope>
    <source>
        <strain evidence="16">NBRC 105001</strain>
    </source>
</reference>
<name>A0A2S7X7C2_9GAMM</name>
<evidence type="ECO:0000256" key="10">
    <source>
        <dbReference type="ARBA" id="ARBA00022692"/>
    </source>
</evidence>
<keyword evidence="10 15" id="KW-0812">Transmembrane</keyword>
<evidence type="ECO:0000256" key="15">
    <source>
        <dbReference type="RuleBase" id="RU365021"/>
    </source>
</evidence>
<comment type="caution">
    <text evidence="17">The sequence shown here is derived from an EMBL/GenBank/DDBJ whole genome shotgun (WGS) entry which is preliminary data.</text>
</comment>
<comment type="function">
    <text evidence="1 15">Binds the cellulose synthase activator, bis-(3'-5') cyclic diguanylic acid (c-di-GMP).</text>
</comment>
<dbReference type="RefSeq" id="WP_060992168.1">
    <property type="nucleotide sequence ID" value="NZ_BSOU01000002.1"/>
</dbReference>
<keyword evidence="15" id="KW-0732">Signal</keyword>
<keyword evidence="7 15" id="KW-1003">Cell membrane</keyword>
<evidence type="ECO:0000256" key="14">
    <source>
        <dbReference type="ARBA" id="ARBA00033444"/>
    </source>
</evidence>
<evidence type="ECO:0000313" key="17">
    <source>
        <dbReference type="EMBL" id="PQJ87036.1"/>
    </source>
</evidence>
<evidence type="ECO:0000256" key="13">
    <source>
        <dbReference type="ARBA" id="ARBA00023136"/>
    </source>
</evidence>
<feature type="signal peptide" evidence="15">
    <location>
        <begin position="1"/>
        <end position="23"/>
    </location>
</feature>
<dbReference type="GO" id="GO:0005886">
    <property type="term" value="C:plasma membrane"/>
    <property type="evidence" value="ECO:0007669"/>
    <property type="project" value="UniProtKB-SubCell"/>
</dbReference>
<evidence type="ECO:0000313" key="16">
    <source>
        <dbReference type="EMBL" id="GLR73832.1"/>
    </source>
</evidence>
<dbReference type="InterPro" id="IPR018513">
    <property type="entry name" value="Cell_synthase_bac"/>
</dbReference>
<feature type="transmembrane region" description="Helical" evidence="15">
    <location>
        <begin position="730"/>
        <end position="753"/>
    </location>
</feature>
<evidence type="ECO:0000256" key="2">
    <source>
        <dbReference type="ARBA" id="ARBA00004377"/>
    </source>
</evidence>
<dbReference type="NCBIfam" id="NF008323">
    <property type="entry name" value="PRK11114.1-1"/>
    <property type="match status" value="1"/>
</dbReference>
<evidence type="ECO:0000256" key="3">
    <source>
        <dbReference type="ARBA" id="ARBA00005186"/>
    </source>
</evidence>
<evidence type="ECO:0000256" key="7">
    <source>
        <dbReference type="ARBA" id="ARBA00022475"/>
    </source>
</evidence>
<reference evidence="16" key="4">
    <citation type="submission" date="2023-01" db="EMBL/GenBank/DDBJ databases">
        <title>Draft genome sequence of Aliivibrio sifiae strain NBRC 105001.</title>
        <authorList>
            <person name="Sun Q."/>
            <person name="Mori K."/>
        </authorList>
    </citation>
    <scope>NUCLEOTIDE SEQUENCE</scope>
    <source>
        <strain evidence="16">NBRC 105001</strain>
    </source>
</reference>
<reference evidence="19" key="3">
    <citation type="journal article" date="2019" name="Int. J. Syst. Evol. Microbiol.">
        <title>The Global Catalogue of Microorganisms (GCM) 10K type strain sequencing project: providing services to taxonomists for standard genome sequencing and annotation.</title>
        <authorList>
            <consortium name="The Broad Institute Genomics Platform"/>
            <consortium name="The Broad Institute Genome Sequencing Center for Infectious Disease"/>
            <person name="Wu L."/>
            <person name="Ma J."/>
        </authorList>
    </citation>
    <scope>NUCLEOTIDE SEQUENCE [LARGE SCALE GENOMIC DNA]</scope>
    <source>
        <strain evidence="19">NBRC 105001</strain>
    </source>
</reference>
<keyword evidence="8 15" id="KW-0997">Cell inner membrane</keyword>